<name>A0A0D9WB66_9ORYZ</name>
<keyword evidence="2" id="KW-0732">Signal</keyword>
<proteinExistence type="predicted"/>
<reference evidence="4" key="2">
    <citation type="submission" date="2013-12" db="EMBL/GenBank/DDBJ databases">
        <authorList>
            <person name="Yu Y."/>
            <person name="Lee S."/>
            <person name="de Baynast K."/>
            <person name="Wissotski M."/>
            <person name="Liu L."/>
            <person name="Talag J."/>
            <person name="Goicoechea J."/>
            <person name="Angelova A."/>
            <person name="Jetty R."/>
            <person name="Kudrna D."/>
            <person name="Golser W."/>
            <person name="Rivera L."/>
            <person name="Zhang J."/>
            <person name="Wing R."/>
        </authorList>
    </citation>
    <scope>NUCLEOTIDE SEQUENCE</scope>
</reference>
<dbReference type="AlphaFoldDB" id="A0A0D9WB66"/>
<dbReference type="Gramene" id="LPERR04G25180.1">
    <property type="protein sequence ID" value="LPERR04G25180.1"/>
    <property type="gene ID" value="LPERR04G25180"/>
</dbReference>
<reference evidence="3" key="3">
    <citation type="submission" date="2015-04" db="UniProtKB">
        <authorList>
            <consortium name="EnsemblPlants"/>
        </authorList>
    </citation>
    <scope>IDENTIFICATION</scope>
</reference>
<dbReference type="HOGENOM" id="CLU_118278_0_0_1"/>
<feature type="chain" id="PRO_5002348837" description="HIT-type domain-containing protein" evidence="2">
    <location>
        <begin position="28"/>
        <end position="154"/>
    </location>
</feature>
<evidence type="ECO:0008006" key="5">
    <source>
        <dbReference type="Google" id="ProtNLM"/>
    </source>
</evidence>
<evidence type="ECO:0000313" key="4">
    <source>
        <dbReference type="Proteomes" id="UP000032180"/>
    </source>
</evidence>
<evidence type="ECO:0000313" key="3">
    <source>
        <dbReference type="EnsemblPlants" id="LPERR04G25180.1"/>
    </source>
</evidence>
<dbReference type="Proteomes" id="UP000032180">
    <property type="component" value="Chromosome 4"/>
</dbReference>
<feature type="signal peptide" evidence="2">
    <location>
        <begin position="1"/>
        <end position="27"/>
    </location>
</feature>
<organism evidence="3 4">
    <name type="scientific">Leersia perrieri</name>
    <dbReference type="NCBI Taxonomy" id="77586"/>
    <lineage>
        <taxon>Eukaryota</taxon>
        <taxon>Viridiplantae</taxon>
        <taxon>Streptophyta</taxon>
        <taxon>Embryophyta</taxon>
        <taxon>Tracheophyta</taxon>
        <taxon>Spermatophyta</taxon>
        <taxon>Magnoliopsida</taxon>
        <taxon>Liliopsida</taxon>
        <taxon>Poales</taxon>
        <taxon>Poaceae</taxon>
        <taxon>BOP clade</taxon>
        <taxon>Oryzoideae</taxon>
        <taxon>Oryzeae</taxon>
        <taxon>Oryzinae</taxon>
        <taxon>Leersia</taxon>
    </lineage>
</organism>
<accession>A0A0D9WB66</accession>
<evidence type="ECO:0000256" key="2">
    <source>
        <dbReference type="SAM" id="SignalP"/>
    </source>
</evidence>
<sequence length="154" mass="16040">MSPSSSSSRSSSLVVPVLLLLLMFTLAVVTASATTPAEEAHLLHEEEAILDAADQKKDGAIPAAAESLDWEEAKLMRGGVIATQGDEKSGSSTPPASGGEHGKSEGKEGEKSTKSCVSKEECHKKRLMCGKSCTMSAHTKCANKCSKSCIPTCT</sequence>
<keyword evidence="4" id="KW-1185">Reference proteome</keyword>
<feature type="compositionally biased region" description="Basic and acidic residues" evidence="1">
    <location>
        <begin position="100"/>
        <end position="115"/>
    </location>
</feature>
<protein>
    <recommendedName>
        <fullName evidence="5">HIT-type domain-containing protein</fullName>
    </recommendedName>
</protein>
<feature type="region of interest" description="Disordered" evidence="1">
    <location>
        <begin position="78"/>
        <end position="115"/>
    </location>
</feature>
<evidence type="ECO:0000256" key="1">
    <source>
        <dbReference type="SAM" id="MobiDB-lite"/>
    </source>
</evidence>
<dbReference type="eggNOG" id="ENOG502R3RX">
    <property type="taxonomic scope" value="Eukaryota"/>
</dbReference>
<reference evidence="3 4" key="1">
    <citation type="submission" date="2012-08" db="EMBL/GenBank/DDBJ databases">
        <title>Oryza genome evolution.</title>
        <authorList>
            <person name="Wing R.A."/>
        </authorList>
    </citation>
    <scope>NUCLEOTIDE SEQUENCE</scope>
</reference>
<dbReference type="EnsemblPlants" id="LPERR04G25180.1">
    <property type="protein sequence ID" value="LPERR04G25180.1"/>
    <property type="gene ID" value="LPERR04G25180"/>
</dbReference>